<dbReference type="InterPro" id="IPR020103">
    <property type="entry name" value="PsdUridine_synth_cat_dom_sf"/>
</dbReference>
<gene>
    <name evidence="4 6" type="primary">truD</name>
    <name evidence="6" type="ORF">GCM10008090_18290</name>
</gene>
<dbReference type="GO" id="GO:0005829">
    <property type="term" value="C:cytosol"/>
    <property type="evidence" value="ECO:0007669"/>
    <property type="project" value="TreeGrafter"/>
</dbReference>
<comment type="function">
    <text evidence="4">Responsible for synthesis of pseudouridine from uracil-13 in transfer RNAs.</text>
</comment>
<dbReference type="RefSeq" id="WP_189400043.1">
    <property type="nucleotide sequence ID" value="NZ_BMXA01000002.1"/>
</dbReference>
<comment type="similarity">
    <text evidence="1 4">Belongs to the pseudouridine synthase TruD family.</text>
</comment>
<dbReference type="AlphaFoldDB" id="A0A918VLS6"/>
<dbReference type="Gene3D" id="3.30.2340.10">
    <property type="entry name" value="TruD, insertion domain"/>
    <property type="match status" value="1"/>
</dbReference>
<dbReference type="EC" id="5.4.99.27" evidence="4"/>
<comment type="catalytic activity">
    <reaction evidence="4">
        <text>uridine(13) in tRNA = pseudouridine(13) in tRNA</text>
        <dbReference type="Rhea" id="RHEA:42540"/>
        <dbReference type="Rhea" id="RHEA-COMP:10105"/>
        <dbReference type="Rhea" id="RHEA-COMP:10106"/>
        <dbReference type="ChEBI" id="CHEBI:65314"/>
        <dbReference type="ChEBI" id="CHEBI:65315"/>
        <dbReference type="EC" id="5.4.99.27"/>
    </reaction>
</comment>
<organism evidence="6 7">
    <name type="scientific">Arenicella chitinivorans</name>
    <dbReference type="NCBI Taxonomy" id="1329800"/>
    <lineage>
        <taxon>Bacteria</taxon>
        <taxon>Pseudomonadati</taxon>
        <taxon>Pseudomonadota</taxon>
        <taxon>Gammaproteobacteria</taxon>
        <taxon>Arenicellales</taxon>
        <taxon>Arenicellaceae</taxon>
        <taxon>Arenicella</taxon>
    </lineage>
</organism>
<dbReference type="InterPro" id="IPR001656">
    <property type="entry name" value="PsdUridine_synth_TruD"/>
</dbReference>
<keyword evidence="3 4" id="KW-0413">Isomerase</keyword>
<dbReference type="Proteomes" id="UP000614811">
    <property type="component" value="Unassembled WGS sequence"/>
</dbReference>
<dbReference type="SUPFAM" id="SSF55120">
    <property type="entry name" value="Pseudouridine synthase"/>
    <property type="match status" value="1"/>
</dbReference>
<accession>A0A918VLS6</accession>
<name>A0A918VLS6_9GAMM</name>
<feature type="domain" description="TRUD" evidence="5">
    <location>
        <begin position="172"/>
        <end position="317"/>
    </location>
</feature>
<dbReference type="InterPro" id="IPR042214">
    <property type="entry name" value="TruD_catalytic"/>
</dbReference>
<keyword evidence="2 4" id="KW-0819">tRNA processing</keyword>
<dbReference type="InterPro" id="IPR011760">
    <property type="entry name" value="PsdUridine_synth_TruD_insert"/>
</dbReference>
<dbReference type="GO" id="GO:0160150">
    <property type="term" value="F:tRNA pseudouridine(13) synthase activity"/>
    <property type="evidence" value="ECO:0007669"/>
    <property type="project" value="UniProtKB-EC"/>
</dbReference>
<proteinExistence type="inferred from homology"/>
<protein>
    <recommendedName>
        <fullName evidence="4">tRNA pseudouridine synthase D</fullName>
        <ecNumber evidence="4">5.4.99.27</ecNumber>
    </recommendedName>
    <alternativeName>
        <fullName evidence="4">tRNA pseudouridine(13) synthase</fullName>
    </alternativeName>
    <alternativeName>
        <fullName evidence="4">tRNA pseudouridylate synthase D</fullName>
    </alternativeName>
    <alternativeName>
        <fullName evidence="4">tRNA-uridine isomerase D</fullName>
    </alternativeName>
</protein>
<sequence>MNSNSVLHHRADSMDWQRAFSRLGYAGGCPQVHGAIKSVPEDFQVTELMGFEPEGQGEHVWLWVRKRQQNTEQVAKALAQHAGVAYRDVSYSGMKDFHAVTWQWFSVWLPGDKNTDWQSFTLAGTEIERVQRHTRKLKRGTHQQNRFEIIVRDLAGPTSVLEQSLARVGCDGVPNYFGAQRFGRQFNNMPLAVSHLCDGVAIKKRHLKSIVISAARSWLFNHVLSERVSAASWNRLLPNEPANLHGSNSVFTSTGSDDEQRRLAELDIHPTGPLVGRHSGPDSAFEAQEMAWLEGYQDLVHGLQRVDVASLRRPLRTRVENLQWQIQGTQLALTFTLHAGQFATSVLRECIAETDQS</sequence>
<dbReference type="InterPro" id="IPR050170">
    <property type="entry name" value="TruD_pseudoU_synthase"/>
</dbReference>
<dbReference type="PANTHER" id="PTHR47811:SF1">
    <property type="entry name" value="TRNA PSEUDOURIDINE SYNTHASE D"/>
    <property type="match status" value="1"/>
</dbReference>
<dbReference type="Pfam" id="PF01142">
    <property type="entry name" value="TruD"/>
    <property type="match status" value="2"/>
</dbReference>
<dbReference type="InterPro" id="IPR043165">
    <property type="entry name" value="TruD_insert_sf"/>
</dbReference>
<dbReference type="PROSITE" id="PS50984">
    <property type="entry name" value="TRUD"/>
    <property type="match status" value="1"/>
</dbReference>
<dbReference type="EMBL" id="BMXA01000002">
    <property type="protein sequence ID" value="GHA08759.1"/>
    <property type="molecule type" value="Genomic_DNA"/>
</dbReference>
<evidence type="ECO:0000256" key="2">
    <source>
        <dbReference type="ARBA" id="ARBA00022694"/>
    </source>
</evidence>
<evidence type="ECO:0000256" key="1">
    <source>
        <dbReference type="ARBA" id="ARBA00007953"/>
    </source>
</evidence>
<evidence type="ECO:0000313" key="6">
    <source>
        <dbReference type="EMBL" id="GHA08759.1"/>
    </source>
</evidence>
<reference evidence="6" key="1">
    <citation type="journal article" date="2014" name="Int. J. Syst. Evol. Microbiol.">
        <title>Complete genome sequence of Corynebacterium casei LMG S-19264T (=DSM 44701T), isolated from a smear-ripened cheese.</title>
        <authorList>
            <consortium name="US DOE Joint Genome Institute (JGI-PGF)"/>
            <person name="Walter F."/>
            <person name="Albersmeier A."/>
            <person name="Kalinowski J."/>
            <person name="Ruckert C."/>
        </authorList>
    </citation>
    <scope>NUCLEOTIDE SEQUENCE</scope>
    <source>
        <strain evidence="6">KCTC 12711</strain>
    </source>
</reference>
<reference evidence="6" key="2">
    <citation type="submission" date="2020-09" db="EMBL/GenBank/DDBJ databases">
        <authorList>
            <person name="Sun Q."/>
            <person name="Kim S."/>
        </authorList>
    </citation>
    <scope>NUCLEOTIDE SEQUENCE</scope>
    <source>
        <strain evidence="6">KCTC 12711</strain>
    </source>
</reference>
<comment type="caution">
    <text evidence="6">The sequence shown here is derived from an EMBL/GenBank/DDBJ whole genome shotgun (WGS) entry which is preliminary data.</text>
</comment>
<evidence type="ECO:0000256" key="4">
    <source>
        <dbReference type="HAMAP-Rule" id="MF_01082"/>
    </source>
</evidence>
<evidence type="ECO:0000259" key="5">
    <source>
        <dbReference type="PROSITE" id="PS50984"/>
    </source>
</evidence>
<keyword evidence="7" id="KW-1185">Reference proteome</keyword>
<evidence type="ECO:0000313" key="7">
    <source>
        <dbReference type="Proteomes" id="UP000614811"/>
    </source>
</evidence>
<dbReference type="GO" id="GO:0031119">
    <property type="term" value="P:tRNA pseudouridine synthesis"/>
    <property type="evidence" value="ECO:0007669"/>
    <property type="project" value="UniProtKB-UniRule"/>
</dbReference>
<dbReference type="GO" id="GO:0003723">
    <property type="term" value="F:RNA binding"/>
    <property type="evidence" value="ECO:0007669"/>
    <property type="project" value="InterPro"/>
</dbReference>
<dbReference type="Gene3D" id="3.30.2350.20">
    <property type="entry name" value="TruD, catalytic domain"/>
    <property type="match status" value="1"/>
</dbReference>
<feature type="active site" description="Nucleophile" evidence="4">
    <location>
        <position position="96"/>
    </location>
</feature>
<evidence type="ECO:0000256" key="3">
    <source>
        <dbReference type="ARBA" id="ARBA00023235"/>
    </source>
</evidence>
<dbReference type="PANTHER" id="PTHR47811">
    <property type="entry name" value="TRNA PSEUDOURIDINE SYNTHASE D"/>
    <property type="match status" value="1"/>
</dbReference>
<dbReference type="HAMAP" id="MF_01082">
    <property type="entry name" value="TruD"/>
    <property type="match status" value="1"/>
</dbReference>